<evidence type="ECO:0000259" key="2">
    <source>
        <dbReference type="Pfam" id="PF14534"/>
    </source>
</evidence>
<dbReference type="KEGG" id="pex:IZT61_09650"/>
<evidence type="ECO:0000313" key="4">
    <source>
        <dbReference type="Proteomes" id="UP000594759"/>
    </source>
</evidence>
<evidence type="ECO:0000256" key="1">
    <source>
        <dbReference type="SAM" id="SignalP"/>
    </source>
</evidence>
<dbReference type="RefSeq" id="WP_196100932.1">
    <property type="nucleotide sequence ID" value="NZ_CP064939.1"/>
</dbReference>
<dbReference type="Pfam" id="PF14534">
    <property type="entry name" value="DUF4440"/>
    <property type="match status" value="2"/>
</dbReference>
<evidence type="ECO:0000313" key="3">
    <source>
        <dbReference type="EMBL" id="QPH41495.1"/>
    </source>
</evidence>
<dbReference type="EMBL" id="CP064939">
    <property type="protein sequence ID" value="QPH41495.1"/>
    <property type="molecule type" value="Genomic_DNA"/>
</dbReference>
<feature type="signal peptide" evidence="1">
    <location>
        <begin position="1"/>
        <end position="19"/>
    </location>
</feature>
<dbReference type="Gene3D" id="3.10.450.50">
    <property type="match status" value="2"/>
</dbReference>
<sequence length="287" mass="31517">MKHLFSTTIASLLALGAFAQKSDGTTKSLVNAEKEFAKSIAKKGDKDAYLEYSSANTLVFRPNPVNAKTFYAGQEKGENEVSWTPNLAKVSRSGDLGFTTGPYELGGEGNDKKYGQYLSIWKAENGRWKLAIDLNTNSNKPLGTAAPRFEEPKDHFVPKFINDKEIKAGKDIILTTEKTLNTLLKTHGIAAFGGFLTADARLLFPGNDAINGKGKILSFYNGMVDKINLKTTGVDKALGSDLAYTYGVATIDYKADLRESFNYVFIYEKAADHSWNLIVQAFVPAER</sequence>
<reference evidence="3 4" key="1">
    <citation type="submission" date="2020-11" db="EMBL/GenBank/DDBJ databases">
        <title>Pedobacter endophytica, an endophytic bacteria isolated form Carex pumila.</title>
        <authorList>
            <person name="Peng Y."/>
            <person name="Jiang L."/>
            <person name="Lee J."/>
        </authorList>
    </citation>
    <scope>NUCLEOTIDE SEQUENCE [LARGE SCALE GENOMIC DNA]</scope>
    <source>
        <strain evidence="3 4">JBR3-12</strain>
    </source>
</reference>
<name>A0A7S9Q0Z6_9SPHI</name>
<dbReference type="SUPFAM" id="SSF54427">
    <property type="entry name" value="NTF2-like"/>
    <property type="match status" value="2"/>
</dbReference>
<proteinExistence type="predicted"/>
<dbReference type="Proteomes" id="UP000594759">
    <property type="component" value="Chromosome"/>
</dbReference>
<feature type="domain" description="DUF4440" evidence="2">
    <location>
        <begin position="32"/>
        <end position="130"/>
    </location>
</feature>
<dbReference type="InterPro" id="IPR032710">
    <property type="entry name" value="NTF2-like_dom_sf"/>
</dbReference>
<keyword evidence="1" id="KW-0732">Signal</keyword>
<organism evidence="3 4">
    <name type="scientific">Pedobacter endophyticus</name>
    <dbReference type="NCBI Taxonomy" id="2789740"/>
    <lineage>
        <taxon>Bacteria</taxon>
        <taxon>Pseudomonadati</taxon>
        <taxon>Bacteroidota</taxon>
        <taxon>Sphingobacteriia</taxon>
        <taxon>Sphingobacteriales</taxon>
        <taxon>Sphingobacteriaceae</taxon>
        <taxon>Pedobacter</taxon>
    </lineage>
</organism>
<gene>
    <name evidence="3" type="ORF">IZT61_09650</name>
</gene>
<feature type="domain" description="DUF4440" evidence="2">
    <location>
        <begin position="173"/>
        <end position="276"/>
    </location>
</feature>
<accession>A0A7S9Q0Z6</accession>
<feature type="chain" id="PRO_5032569789" evidence="1">
    <location>
        <begin position="20"/>
        <end position="287"/>
    </location>
</feature>
<keyword evidence="4" id="KW-1185">Reference proteome</keyword>
<dbReference type="AlphaFoldDB" id="A0A7S9Q0Z6"/>
<protein>
    <submittedName>
        <fullName evidence="3">Nuclear transport factor 2 family protein</fullName>
    </submittedName>
</protein>
<dbReference type="InterPro" id="IPR027843">
    <property type="entry name" value="DUF4440"/>
</dbReference>